<dbReference type="GeneID" id="87807342"/>
<evidence type="ECO:0000256" key="1">
    <source>
        <dbReference type="SAM" id="MobiDB-lite"/>
    </source>
</evidence>
<keyword evidence="3" id="KW-1185">Reference proteome</keyword>
<dbReference type="Proteomes" id="UP000827549">
    <property type="component" value="Chromosome 3"/>
</dbReference>
<proteinExistence type="predicted"/>
<gene>
    <name evidence="2" type="ORF">LOC62_03G004102</name>
</gene>
<dbReference type="AlphaFoldDB" id="A0AAF1BHP7"/>
<sequence length="489" mass="55530">MEWHQTVFTSEGSSHSRFENVPKSDPCAGWDYHDVPANDPPSCRRARQFRQMQRFREVEDQFNMDQITRDAIDHVERCILGVLDCPAYPLIISDSPYMQMKFNTGGETIWLLPIMKAAEELNFRFWTFHGGNHAGLETSWNATRLLNESLHSYWTEGLFAMNCLQSPGCVRPEDVVPASDPKFRHDVSIIPPERLGVLPSWKVFTVNFWGSKNAEYGGPGLNPGAQFGIPHDWSFHPLGKKWQFVPYPYDKHTYLPISIEQRCLRAKYVPFEEKDNSAIFLAKFASYFHEDSNKAMHDKWGDLAAALKAHGPGYDLIAPTQKKDGIGRVMEIPDAFDIRGTMSSVQYSRLLSRQKAIIGIGQPIISPSPYIAMCLGVPAVMPYFTDKGPQPDHHPDAKWGSQYVQHGHVSGFPEPIPAEMTLQGVRAKVREVLLETDWEGEYRAVIAANGGVHPHYPDVQIKACWEPYSVCKGILWQEGWDKPKEEKKD</sequence>
<feature type="compositionally biased region" description="Polar residues" evidence="1">
    <location>
        <begin position="1"/>
        <end position="13"/>
    </location>
</feature>
<organism evidence="2 3">
    <name type="scientific">Vanrija pseudolonga</name>
    <dbReference type="NCBI Taxonomy" id="143232"/>
    <lineage>
        <taxon>Eukaryota</taxon>
        <taxon>Fungi</taxon>
        <taxon>Dikarya</taxon>
        <taxon>Basidiomycota</taxon>
        <taxon>Agaricomycotina</taxon>
        <taxon>Tremellomycetes</taxon>
        <taxon>Trichosporonales</taxon>
        <taxon>Trichosporonaceae</taxon>
        <taxon>Vanrija</taxon>
    </lineage>
</organism>
<protein>
    <submittedName>
        <fullName evidence="2">Uncharacterized protein</fullName>
    </submittedName>
</protein>
<evidence type="ECO:0000313" key="3">
    <source>
        <dbReference type="Proteomes" id="UP000827549"/>
    </source>
</evidence>
<dbReference type="EMBL" id="CP086716">
    <property type="protein sequence ID" value="WOO80577.1"/>
    <property type="molecule type" value="Genomic_DNA"/>
</dbReference>
<feature type="region of interest" description="Disordered" evidence="1">
    <location>
        <begin position="1"/>
        <end position="20"/>
    </location>
</feature>
<accession>A0AAF1BHP7</accession>
<name>A0AAF1BHP7_9TREE</name>
<dbReference type="RefSeq" id="XP_062626609.1">
    <property type="nucleotide sequence ID" value="XM_062770625.1"/>
</dbReference>
<evidence type="ECO:0000313" key="2">
    <source>
        <dbReference type="EMBL" id="WOO80577.1"/>
    </source>
</evidence>
<reference evidence="2" key="1">
    <citation type="submission" date="2023-10" db="EMBL/GenBank/DDBJ databases">
        <authorList>
            <person name="Noh H."/>
        </authorList>
    </citation>
    <scope>NUCLEOTIDE SEQUENCE</scope>
    <source>
        <strain evidence="2">DUCC4014</strain>
    </source>
</reference>